<dbReference type="AlphaFoldDB" id="A0A4R4YC10"/>
<accession>A0A4R4YC10</accession>
<reference evidence="3 4" key="1">
    <citation type="submission" date="2019-03" db="EMBL/GenBank/DDBJ databases">
        <title>Draft genome sequences of novel Actinobacteria.</title>
        <authorList>
            <person name="Sahin N."/>
            <person name="Ay H."/>
            <person name="Saygin H."/>
        </authorList>
    </citation>
    <scope>NUCLEOTIDE SEQUENCE [LARGE SCALE GENOMIC DNA]</scope>
    <source>
        <strain evidence="3 4">7K502</strain>
    </source>
</reference>
<evidence type="ECO:0000259" key="2">
    <source>
        <dbReference type="Pfam" id="PF02538"/>
    </source>
</evidence>
<comment type="caution">
    <text evidence="3">The sequence shown here is derived from an EMBL/GenBank/DDBJ whole genome shotgun (WGS) entry which is preliminary data.</text>
</comment>
<evidence type="ECO:0000313" key="4">
    <source>
        <dbReference type="Proteomes" id="UP000294947"/>
    </source>
</evidence>
<feature type="domain" description="Hydantoinase B/oxoprolinase" evidence="2">
    <location>
        <begin position="9"/>
        <end position="87"/>
    </location>
</feature>
<dbReference type="OrthoDB" id="3788906at2"/>
<evidence type="ECO:0000256" key="1">
    <source>
        <dbReference type="SAM" id="MobiDB-lite"/>
    </source>
</evidence>
<dbReference type="InterPro" id="IPR003692">
    <property type="entry name" value="Hydantoinase_B"/>
</dbReference>
<dbReference type="Proteomes" id="UP000294947">
    <property type="component" value="Unassembled WGS sequence"/>
</dbReference>
<evidence type="ECO:0000313" key="3">
    <source>
        <dbReference type="EMBL" id="TDD42188.1"/>
    </source>
</evidence>
<name>A0A4R4YC10_9PSEU</name>
<sequence>MVFFMDHCGGAGGGAQSSFDGLDLYGMTISPGIGLPSIEVNESTQPALYLGRTLNANSGGPGVHSGGLSMESARAVYGSDRQRLPPRLPEPGALSTTRTSTKCWPRGTIRSRRCCMATNRSDRRTKEVSRCRAATCCGCAAVVGRPRRSVVAAGRRCRRRPARLLHHTEAVYGVVLDDHGDVDEAATARERALIRKHRIGREPTRAQDEPETVGVSLTVANGAQGRVWCCAYCAESLCSVDDSWRVKESRLRRKASARAIPCTFLGKHLRFSDDDLIEIIRRGRAPSADPARSA</sequence>
<keyword evidence="4" id="KW-1185">Reference proteome</keyword>
<protein>
    <recommendedName>
        <fullName evidence="2">Hydantoinase B/oxoprolinase domain-containing protein</fullName>
    </recommendedName>
</protein>
<gene>
    <name evidence="3" type="ORF">E1288_30120</name>
</gene>
<feature type="region of interest" description="Disordered" evidence="1">
    <location>
        <begin position="79"/>
        <end position="101"/>
    </location>
</feature>
<dbReference type="GO" id="GO:0003824">
    <property type="term" value="F:catalytic activity"/>
    <property type="evidence" value="ECO:0007669"/>
    <property type="project" value="InterPro"/>
</dbReference>
<dbReference type="Pfam" id="PF02538">
    <property type="entry name" value="Hydantoinase_B"/>
    <property type="match status" value="1"/>
</dbReference>
<dbReference type="EMBL" id="SMKW01000050">
    <property type="protein sequence ID" value="TDD42188.1"/>
    <property type="molecule type" value="Genomic_DNA"/>
</dbReference>
<proteinExistence type="predicted"/>
<organism evidence="3 4">
    <name type="scientific">Saccharopolyspora elongata</name>
    <dbReference type="NCBI Taxonomy" id="2530387"/>
    <lineage>
        <taxon>Bacteria</taxon>
        <taxon>Bacillati</taxon>
        <taxon>Actinomycetota</taxon>
        <taxon>Actinomycetes</taxon>
        <taxon>Pseudonocardiales</taxon>
        <taxon>Pseudonocardiaceae</taxon>
        <taxon>Saccharopolyspora</taxon>
    </lineage>
</organism>